<evidence type="ECO:0000256" key="2">
    <source>
        <dbReference type="SAM" id="MobiDB-lite"/>
    </source>
</evidence>
<feature type="coiled-coil region" evidence="1">
    <location>
        <begin position="88"/>
        <end position="115"/>
    </location>
</feature>
<sequence length="444" mass="49729">MDNSLESEMDVMFQEVEGTYEASFDDSLLNDDVDEFSMDYTSLLVSPTTSLDSEARPMNGKGKVGGGHPKDPYEKKKEYNRMRNKKLREAERQEVTTLRNQANELERLIKALAKRRRGNLLENGDDNDGNAMGMLPWKDVSSIFKALTASSETERQNLTHKVDTYYNVAAVMHQWVHSSHHLPVMPDTFKQTWRNSTLVAHESSRLLGFDWIAKQLYHNIDMMIQHCGLPASLAECSDVRIYPLENQNSYHMSKARQRIEDATLEEVVQVLRRQYFEGKADTMDSPDPNVRTSSCGNSSKRIGMLCLHTASPKTKSSPSTASSATGPTGTTTSTTTTLPCLVLLVLLHRTVAERMGSSTIIKQMAVASGLRMNETFLPFDVDPAAAATASSVDMDHAFLTFKHKTEVYHKYIFAKEVVTFRNLLAQVRADNANLAVTAFEALDL</sequence>
<evidence type="ECO:0000256" key="1">
    <source>
        <dbReference type="SAM" id="Coils"/>
    </source>
</evidence>
<dbReference type="VEuPathDB" id="FungiDB:H257_08916"/>
<keyword evidence="1" id="KW-0175">Coiled coil</keyword>
<dbReference type="EMBL" id="KI913134">
    <property type="protein sequence ID" value="ETV76988.1"/>
    <property type="molecule type" value="Genomic_DNA"/>
</dbReference>
<protein>
    <recommendedName>
        <fullName evidence="4">BZIP domain-containing protein</fullName>
    </recommendedName>
</protein>
<feature type="region of interest" description="Disordered" evidence="2">
    <location>
        <begin position="310"/>
        <end position="333"/>
    </location>
</feature>
<evidence type="ECO:0008006" key="4">
    <source>
        <dbReference type="Google" id="ProtNLM"/>
    </source>
</evidence>
<dbReference type="AlphaFoldDB" id="W4GDE7"/>
<organism evidence="3">
    <name type="scientific">Aphanomyces astaci</name>
    <name type="common">Crayfish plague agent</name>
    <dbReference type="NCBI Taxonomy" id="112090"/>
    <lineage>
        <taxon>Eukaryota</taxon>
        <taxon>Sar</taxon>
        <taxon>Stramenopiles</taxon>
        <taxon>Oomycota</taxon>
        <taxon>Saprolegniomycetes</taxon>
        <taxon>Saprolegniales</taxon>
        <taxon>Verrucalvaceae</taxon>
        <taxon>Aphanomyces</taxon>
    </lineage>
</organism>
<dbReference type="GeneID" id="20810912"/>
<dbReference type="RefSeq" id="XP_009833295.1">
    <property type="nucleotide sequence ID" value="XM_009834993.1"/>
</dbReference>
<name>W4GDE7_APHAT</name>
<accession>W4GDE7</accession>
<evidence type="ECO:0000313" key="3">
    <source>
        <dbReference type="EMBL" id="ETV76988.1"/>
    </source>
</evidence>
<proteinExistence type="predicted"/>
<feature type="region of interest" description="Disordered" evidence="2">
    <location>
        <begin position="50"/>
        <end position="75"/>
    </location>
</feature>
<gene>
    <name evidence="3" type="ORF">H257_08916</name>
</gene>
<dbReference type="OrthoDB" id="73699at2759"/>
<reference evidence="3" key="1">
    <citation type="submission" date="2013-12" db="EMBL/GenBank/DDBJ databases">
        <title>The Genome Sequence of Aphanomyces astaci APO3.</title>
        <authorList>
            <consortium name="The Broad Institute Genomics Platform"/>
            <person name="Russ C."/>
            <person name="Tyler B."/>
            <person name="van West P."/>
            <person name="Dieguez-Uribeondo J."/>
            <person name="Young S.K."/>
            <person name="Zeng Q."/>
            <person name="Gargeya S."/>
            <person name="Fitzgerald M."/>
            <person name="Abouelleil A."/>
            <person name="Alvarado L."/>
            <person name="Chapman S.B."/>
            <person name="Gainer-Dewar J."/>
            <person name="Goldberg J."/>
            <person name="Griggs A."/>
            <person name="Gujja S."/>
            <person name="Hansen M."/>
            <person name="Howarth C."/>
            <person name="Imamovic A."/>
            <person name="Ireland A."/>
            <person name="Larimer J."/>
            <person name="McCowan C."/>
            <person name="Murphy C."/>
            <person name="Pearson M."/>
            <person name="Poon T.W."/>
            <person name="Priest M."/>
            <person name="Roberts A."/>
            <person name="Saif S."/>
            <person name="Shea T."/>
            <person name="Sykes S."/>
            <person name="Wortman J."/>
            <person name="Nusbaum C."/>
            <person name="Birren B."/>
        </authorList>
    </citation>
    <scope>NUCLEOTIDE SEQUENCE [LARGE SCALE GENOMIC DNA]</scope>
    <source>
        <strain evidence="3">APO3</strain>
    </source>
</reference>